<feature type="compositionally biased region" description="Basic and acidic residues" evidence="1">
    <location>
        <begin position="86"/>
        <end position="96"/>
    </location>
</feature>
<dbReference type="Proteomes" id="UP000081671">
    <property type="component" value="Unplaced"/>
</dbReference>
<proteinExistence type="predicted"/>
<sequence length="280" mass="28212">PEEAGGPEIAPALDGPQQPGPPPEPGRPPRGPAAPPRAGAATARPPRAGPGARTESLAPGLRLPGPGPALPAAAPTRPTPVSLPDRPARGCGRDPWTRAPGRPRSHRSGLTRQPGPAAHSPTARRSPSRAEARGGGGSGRRECAAPGYGDTPRHAPPRPRVTGPAPTDGPAHCVSPAHGRPAPGGSGLALRLAGRSRRGGASAWGRPQLSEPPSPKPEAGPGVGPAPGGTDDRLGRWASGGLGRIRGRGPALGPRVQLPVEDGVRSEKAEGLRSRGRRYG</sequence>
<feature type="compositionally biased region" description="Pro residues" evidence="1">
    <location>
        <begin position="18"/>
        <end position="35"/>
    </location>
</feature>
<dbReference type="AlphaFoldDB" id="A0A1S3GWS5"/>
<dbReference type="RefSeq" id="XP_012893140.1">
    <property type="nucleotide sequence ID" value="XM_013037686.1"/>
</dbReference>
<evidence type="ECO:0000313" key="2">
    <source>
        <dbReference type="Proteomes" id="UP000081671"/>
    </source>
</evidence>
<feature type="non-terminal residue" evidence="3">
    <location>
        <position position="280"/>
    </location>
</feature>
<evidence type="ECO:0000313" key="3">
    <source>
        <dbReference type="RefSeq" id="XP_012893140.1"/>
    </source>
</evidence>
<name>A0A1S3GWS5_DIPOR</name>
<dbReference type="GeneID" id="106002940"/>
<evidence type="ECO:0000256" key="1">
    <source>
        <dbReference type="SAM" id="MobiDB-lite"/>
    </source>
</evidence>
<gene>
    <name evidence="3" type="primary">LOC106002940</name>
</gene>
<feature type="compositionally biased region" description="Basic and acidic residues" evidence="1">
    <location>
        <begin position="262"/>
        <end position="273"/>
    </location>
</feature>
<organism evidence="2 3">
    <name type="scientific">Dipodomys ordii</name>
    <name type="common">Ord's kangaroo rat</name>
    <dbReference type="NCBI Taxonomy" id="10020"/>
    <lineage>
        <taxon>Eukaryota</taxon>
        <taxon>Metazoa</taxon>
        <taxon>Chordata</taxon>
        <taxon>Craniata</taxon>
        <taxon>Vertebrata</taxon>
        <taxon>Euteleostomi</taxon>
        <taxon>Mammalia</taxon>
        <taxon>Eutheria</taxon>
        <taxon>Euarchontoglires</taxon>
        <taxon>Glires</taxon>
        <taxon>Rodentia</taxon>
        <taxon>Castorimorpha</taxon>
        <taxon>Heteromyidae</taxon>
        <taxon>Dipodomyinae</taxon>
        <taxon>Dipodomys</taxon>
    </lineage>
</organism>
<dbReference type="KEGG" id="dord:106002940"/>
<feature type="compositionally biased region" description="Low complexity" evidence="1">
    <location>
        <begin position="116"/>
        <end position="125"/>
    </location>
</feature>
<reference evidence="3" key="1">
    <citation type="submission" date="2025-08" db="UniProtKB">
        <authorList>
            <consortium name="RefSeq"/>
        </authorList>
    </citation>
    <scope>IDENTIFICATION</scope>
    <source>
        <tissue evidence="3">Kidney</tissue>
    </source>
</reference>
<keyword evidence="2" id="KW-1185">Reference proteome</keyword>
<feature type="compositionally biased region" description="Low complexity" evidence="1">
    <location>
        <begin position="188"/>
        <end position="207"/>
    </location>
</feature>
<feature type="non-terminal residue" evidence="3">
    <location>
        <position position="1"/>
    </location>
</feature>
<feature type="region of interest" description="Disordered" evidence="1">
    <location>
        <begin position="1"/>
        <end position="280"/>
    </location>
</feature>
<dbReference type="InParanoid" id="A0A1S3GWS5"/>
<accession>A0A1S3GWS5</accession>
<feature type="compositionally biased region" description="Low complexity" evidence="1">
    <location>
        <begin position="36"/>
        <end position="80"/>
    </location>
</feature>
<protein>
    <submittedName>
        <fullName evidence="3">Basic proline-rich protein-like</fullName>
    </submittedName>
</protein>